<evidence type="ECO:0000259" key="1">
    <source>
        <dbReference type="Pfam" id="PF19493"/>
    </source>
</evidence>
<dbReference type="EMBL" id="JBHTHR010000190">
    <property type="protein sequence ID" value="MFD0801300.1"/>
    <property type="molecule type" value="Genomic_DNA"/>
</dbReference>
<gene>
    <name evidence="2" type="ORF">ACFQZU_08205</name>
</gene>
<dbReference type="InterPro" id="IPR045794">
    <property type="entry name" value="Trypco1"/>
</dbReference>
<name>A0ABW3BE07_9ACTN</name>
<evidence type="ECO:0000313" key="3">
    <source>
        <dbReference type="Proteomes" id="UP001596956"/>
    </source>
</evidence>
<protein>
    <submittedName>
        <fullName evidence="2">CU044_2847 family protein</fullName>
    </submittedName>
</protein>
<keyword evidence="3" id="KW-1185">Reference proteome</keyword>
<dbReference type="Pfam" id="PF19493">
    <property type="entry name" value="Trypco1"/>
    <property type="match status" value="1"/>
</dbReference>
<evidence type="ECO:0000313" key="2">
    <source>
        <dbReference type="EMBL" id="MFD0801300.1"/>
    </source>
</evidence>
<dbReference type="NCBIfam" id="NF041216">
    <property type="entry name" value="CU044_2847_fam"/>
    <property type="match status" value="1"/>
</dbReference>
<sequence length="108" mass="11556">MSALTEFTLASGKTILVEAHDDTPFRGDTAPIARGLGGALRAEKGLSEALSQVREVVDETLTQMNGLDSADEMEICFGVRLSGQMGAMVTKIGAESNLTVRVLWKRSE</sequence>
<feature type="domain" description="Trypsin-co-occurring" evidence="1">
    <location>
        <begin position="7"/>
        <end position="106"/>
    </location>
</feature>
<comment type="caution">
    <text evidence="2">The sequence shown here is derived from an EMBL/GenBank/DDBJ whole genome shotgun (WGS) entry which is preliminary data.</text>
</comment>
<reference evidence="3" key="1">
    <citation type="journal article" date="2019" name="Int. J. Syst. Evol. Microbiol.">
        <title>The Global Catalogue of Microorganisms (GCM) 10K type strain sequencing project: providing services to taxonomists for standard genome sequencing and annotation.</title>
        <authorList>
            <consortium name="The Broad Institute Genomics Platform"/>
            <consortium name="The Broad Institute Genome Sequencing Center for Infectious Disease"/>
            <person name="Wu L."/>
            <person name="Ma J."/>
        </authorList>
    </citation>
    <scope>NUCLEOTIDE SEQUENCE [LARGE SCALE GENOMIC DNA]</scope>
    <source>
        <strain evidence="3">CCUG 63369</strain>
    </source>
</reference>
<organism evidence="2 3">
    <name type="scientific">Streptomonospora algeriensis</name>
    <dbReference type="NCBI Taxonomy" id="995084"/>
    <lineage>
        <taxon>Bacteria</taxon>
        <taxon>Bacillati</taxon>
        <taxon>Actinomycetota</taxon>
        <taxon>Actinomycetes</taxon>
        <taxon>Streptosporangiales</taxon>
        <taxon>Nocardiopsidaceae</taxon>
        <taxon>Streptomonospora</taxon>
    </lineage>
</organism>
<accession>A0ABW3BE07</accession>
<dbReference type="Proteomes" id="UP001596956">
    <property type="component" value="Unassembled WGS sequence"/>
</dbReference>
<proteinExistence type="predicted"/>